<keyword evidence="2" id="KW-1003">Cell membrane</keyword>
<comment type="subcellular location">
    <subcellularLocation>
        <location evidence="1">Cell membrane</location>
        <topology evidence="1">Multi-pass membrane protein</topology>
    </subcellularLocation>
</comment>
<name>A0A128EHM9_9BACT</name>
<evidence type="ECO:0000259" key="9">
    <source>
        <dbReference type="Pfam" id="PF12704"/>
    </source>
</evidence>
<dbReference type="RefSeq" id="WP_075531455.1">
    <property type="nucleotide sequence ID" value="NZ_CP053844.1"/>
</dbReference>
<protein>
    <submittedName>
        <fullName evidence="10">ABC transport permease</fullName>
        <ecNumber evidence="10">3.6.3.-</ecNumber>
    </submittedName>
</protein>
<dbReference type="GO" id="GO:0005886">
    <property type="term" value="C:plasma membrane"/>
    <property type="evidence" value="ECO:0007669"/>
    <property type="project" value="UniProtKB-SubCell"/>
</dbReference>
<evidence type="ECO:0000256" key="4">
    <source>
        <dbReference type="ARBA" id="ARBA00022989"/>
    </source>
</evidence>
<feature type="domain" description="MacB-like periplasmic core" evidence="9">
    <location>
        <begin position="18"/>
        <end position="215"/>
    </location>
</feature>
<proteinExistence type="inferred from homology"/>
<gene>
    <name evidence="10" type="primary">macB_2</name>
    <name evidence="10" type="ORF">ERS672216_01092</name>
</gene>
<feature type="transmembrane region" description="Helical" evidence="7">
    <location>
        <begin position="297"/>
        <end position="318"/>
    </location>
</feature>
<evidence type="ECO:0000256" key="6">
    <source>
        <dbReference type="ARBA" id="ARBA00038076"/>
    </source>
</evidence>
<dbReference type="EMBL" id="FIZP01000004">
    <property type="protein sequence ID" value="CZE47838.1"/>
    <property type="molecule type" value="Genomic_DNA"/>
</dbReference>
<dbReference type="InterPro" id="IPR050250">
    <property type="entry name" value="Macrolide_Exporter_MacB"/>
</dbReference>
<dbReference type="PANTHER" id="PTHR30572">
    <property type="entry name" value="MEMBRANE COMPONENT OF TRANSPORTER-RELATED"/>
    <property type="match status" value="1"/>
</dbReference>
<dbReference type="Pfam" id="PF12704">
    <property type="entry name" value="MacB_PCD"/>
    <property type="match status" value="1"/>
</dbReference>
<comment type="similarity">
    <text evidence="6">Belongs to the ABC-4 integral membrane protein family.</text>
</comment>
<evidence type="ECO:0000256" key="1">
    <source>
        <dbReference type="ARBA" id="ARBA00004651"/>
    </source>
</evidence>
<evidence type="ECO:0000256" key="7">
    <source>
        <dbReference type="SAM" id="Phobius"/>
    </source>
</evidence>
<evidence type="ECO:0000256" key="3">
    <source>
        <dbReference type="ARBA" id="ARBA00022692"/>
    </source>
</evidence>
<keyword evidence="10" id="KW-0378">Hydrolase</keyword>
<reference evidence="10 11" key="1">
    <citation type="submission" date="2016-02" db="EMBL/GenBank/DDBJ databases">
        <authorList>
            <consortium name="Pathogen Informatics"/>
        </authorList>
    </citation>
    <scope>NUCLEOTIDE SEQUENCE [LARGE SCALE GENOMIC DNA]</scope>
    <source>
        <strain evidence="10 11">RC20</strain>
    </source>
</reference>
<keyword evidence="4 7" id="KW-1133">Transmembrane helix</keyword>
<dbReference type="InterPro" id="IPR003838">
    <property type="entry name" value="ABC3_permease_C"/>
</dbReference>
<dbReference type="EC" id="3.6.3.-" evidence="10"/>
<evidence type="ECO:0000313" key="10">
    <source>
        <dbReference type="EMBL" id="CZE47838.1"/>
    </source>
</evidence>
<dbReference type="PROSITE" id="PS51257">
    <property type="entry name" value="PROKAR_LIPOPROTEIN"/>
    <property type="match status" value="1"/>
</dbReference>
<keyword evidence="3 7" id="KW-0812">Transmembrane</keyword>
<evidence type="ECO:0000256" key="2">
    <source>
        <dbReference type="ARBA" id="ARBA00022475"/>
    </source>
</evidence>
<dbReference type="InterPro" id="IPR025857">
    <property type="entry name" value="MacB_PCD"/>
</dbReference>
<dbReference type="Proteomes" id="UP000069632">
    <property type="component" value="Unassembled WGS sequence"/>
</dbReference>
<organism evidence="10 11">
    <name type="scientific">Campylobacter geochelonis</name>
    <dbReference type="NCBI Taxonomy" id="1780362"/>
    <lineage>
        <taxon>Bacteria</taxon>
        <taxon>Pseudomonadati</taxon>
        <taxon>Campylobacterota</taxon>
        <taxon>Epsilonproteobacteria</taxon>
        <taxon>Campylobacterales</taxon>
        <taxon>Campylobacteraceae</taxon>
        <taxon>Campylobacter</taxon>
    </lineage>
</organism>
<evidence type="ECO:0000259" key="8">
    <source>
        <dbReference type="Pfam" id="PF02687"/>
    </source>
</evidence>
<dbReference type="OrthoDB" id="9770036at2"/>
<accession>A0A128EHM9</accession>
<feature type="domain" description="ABC3 transporter permease C-terminal" evidence="8">
    <location>
        <begin position="300"/>
        <end position="410"/>
    </location>
</feature>
<keyword evidence="5 7" id="KW-0472">Membrane</keyword>
<sequence>MIFTMIKNSLFRAKAQKFLAFITVGLSVALIACMLNMTLKIGDEVAKELRGYGSNIVVLPKSNALSVEIGGKEYSPLKNEDYLKEADLHHIKEIFWRNNIVAFAPFLDGKVKSGDKIYSIQGTYFDKNVPISDENDYKTGVTQLNIFWHVDGEYPKDDSLTSVIVGDRLAQKDGIKVGDKLNLANHEVSVTGILHGADTQKNQVVMSLKLAQILLDKPGLINKAEVSAMTIPENDLSVRARRNLDSLDSVEYDKWYCSAYVSSIAYQISEEFPSSLAKGVLSVSQTQSGITQKIQSLMGIVSIIALLISSIGITSLMSSEIYRRTKEIGLLKAIGASNFSIYLNFCLEMVVVGVIASMFGVILGYALSFALFYQIFDSFVGFSFMVLPLCVAFGVLICILGSILPLKSVIDILPAKALYGRK</sequence>
<feature type="transmembrane region" description="Helical" evidence="7">
    <location>
        <begin position="379"/>
        <end position="406"/>
    </location>
</feature>
<feature type="transmembrane region" description="Helical" evidence="7">
    <location>
        <begin position="339"/>
        <end position="367"/>
    </location>
</feature>
<evidence type="ECO:0000256" key="5">
    <source>
        <dbReference type="ARBA" id="ARBA00023136"/>
    </source>
</evidence>
<dbReference type="Pfam" id="PF02687">
    <property type="entry name" value="FtsX"/>
    <property type="match status" value="1"/>
</dbReference>
<dbReference type="AlphaFoldDB" id="A0A128EHM9"/>
<dbReference type="GO" id="GO:0016787">
    <property type="term" value="F:hydrolase activity"/>
    <property type="evidence" value="ECO:0007669"/>
    <property type="project" value="UniProtKB-KW"/>
</dbReference>
<dbReference type="PANTHER" id="PTHR30572:SF4">
    <property type="entry name" value="ABC TRANSPORTER PERMEASE YTRF"/>
    <property type="match status" value="1"/>
</dbReference>
<evidence type="ECO:0000313" key="11">
    <source>
        <dbReference type="Proteomes" id="UP000069632"/>
    </source>
</evidence>
<keyword evidence="11" id="KW-1185">Reference proteome</keyword>
<dbReference type="GO" id="GO:0022857">
    <property type="term" value="F:transmembrane transporter activity"/>
    <property type="evidence" value="ECO:0007669"/>
    <property type="project" value="TreeGrafter"/>
</dbReference>